<evidence type="ECO:0000256" key="8">
    <source>
        <dbReference type="ARBA" id="ARBA00023133"/>
    </source>
</evidence>
<dbReference type="Proteomes" id="UP001500542">
    <property type="component" value="Unassembled WGS sequence"/>
</dbReference>
<dbReference type="InterPro" id="IPR050450">
    <property type="entry name" value="COX15/CtaA_HemeA_synthase"/>
</dbReference>
<name>A0ABN1QQL1_9ACTN</name>
<evidence type="ECO:0000313" key="14">
    <source>
        <dbReference type="Proteomes" id="UP001500542"/>
    </source>
</evidence>
<evidence type="ECO:0000256" key="6">
    <source>
        <dbReference type="ARBA" id="ARBA00023002"/>
    </source>
</evidence>
<keyword evidence="6" id="KW-0560">Oxidoreductase</keyword>
<feature type="transmembrane region" description="Helical" evidence="12">
    <location>
        <begin position="221"/>
        <end position="244"/>
    </location>
</feature>
<keyword evidence="9 12" id="KW-0472">Membrane</keyword>
<keyword evidence="14" id="KW-1185">Reference proteome</keyword>
<evidence type="ECO:0000313" key="13">
    <source>
        <dbReference type="EMBL" id="GAA0946080.1"/>
    </source>
</evidence>
<keyword evidence="5 12" id="KW-1133">Transmembrane helix</keyword>
<evidence type="ECO:0000256" key="10">
    <source>
        <dbReference type="ARBA" id="ARBA00023157"/>
    </source>
</evidence>
<keyword evidence="10" id="KW-1015">Disulfide bond</keyword>
<dbReference type="PANTHER" id="PTHR35457">
    <property type="entry name" value="HEME A SYNTHASE"/>
    <property type="match status" value="1"/>
</dbReference>
<keyword evidence="4" id="KW-0479">Metal-binding</keyword>
<proteinExistence type="predicted"/>
<evidence type="ECO:0000256" key="5">
    <source>
        <dbReference type="ARBA" id="ARBA00022989"/>
    </source>
</evidence>
<comment type="caution">
    <text evidence="13">The sequence shown here is derived from an EMBL/GenBank/DDBJ whole genome shotgun (WGS) entry which is preliminary data.</text>
</comment>
<evidence type="ECO:0000256" key="9">
    <source>
        <dbReference type="ARBA" id="ARBA00023136"/>
    </source>
</evidence>
<evidence type="ECO:0000256" key="4">
    <source>
        <dbReference type="ARBA" id="ARBA00022723"/>
    </source>
</evidence>
<dbReference type="EMBL" id="BAAAHK010000009">
    <property type="protein sequence ID" value="GAA0946080.1"/>
    <property type="molecule type" value="Genomic_DNA"/>
</dbReference>
<dbReference type="InterPro" id="IPR003780">
    <property type="entry name" value="COX15/CtaA_fam"/>
</dbReference>
<feature type="transmembrane region" description="Helical" evidence="12">
    <location>
        <begin position="281"/>
        <end position="302"/>
    </location>
</feature>
<reference evidence="13 14" key="1">
    <citation type="journal article" date="2019" name="Int. J. Syst. Evol. Microbiol.">
        <title>The Global Catalogue of Microorganisms (GCM) 10K type strain sequencing project: providing services to taxonomists for standard genome sequencing and annotation.</title>
        <authorList>
            <consortium name="The Broad Institute Genomics Platform"/>
            <consortium name="The Broad Institute Genome Sequencing Center for Infectious Disease"/>
            <person name="Wu L."/>
            <person name="Ma J."/>
        </authorList>
    </citation>
    <scope>NUCLEOTIDE SEQUENCE [LARGE SCALE GENOMIC DNA]</scope>
    <source>
        <strain evidence="13 14">JCM 10977</strain>
    </source>
</reference>
<dbReference type="Pfam" id="PF02628">
    <property type="entry name" value="COX15-CtaA"/>
    <property type="match status" value="1"/>
</dbReference>
<evidence type="ECO:0000256" key="3">
    <source>
        <dbReference type="ARBA" id="ARBA00022692"/>
    </source>
</evidence>
<feature type="transmembrane region" description="Helical" evidence="12">
    <location>
        <begin position="33"/>
        <end position="53"/>
    </location>
</feature>
<feature type="transmembrane region" description="Helical" evidence="12">
    <location>
        <begin position="118"/>
        <end position="138"/>
    </location>
</feature>
<comment type="subcellular location">
    <subcellularLocation>
        <location evidence="1">Membrane</location>
        <topology evidence="1">Multi-pass membrane protein</topology>
    </subcellularLocation>
</comment>
<keyword evidence="2" id="KW-1003">Cell membrane</keyword>
<feature type="transmembrane region" description="Helical" evidence="12">
    <location>
        <begin position="177"/>
        <end position="201"/>
    </location>
</feature>
<keyword evidence="8" id="KW-0350">Heme biosynthesis</keyword>
<feature type="transmembrane region" description="Helical" evidence="12">
    <location>
        <begin position="144"/>
        <end position="165"/>
    </location>
</feature>
<feature type="transmembrane region" description="Helical" evidence="12">
    <location>
        <begin position="256"/>
        <end position="275"/>
    </location>
</feature>
<accession>A0ABN1QQL1</accession>
<feature type="transmembrane region" description="Helical" evidence="12">
    <location>
        <begin position="89"/>
        <end position="106"/>
    </location>
</feature>
<evidence type="ECO:0000256" key="12">
    <source>
        <dbReference type="SAM" id="Phobius"/>
    </source>
</evidence>
<dbReference type="PANTHER" id="PTHR35457:SF1">
    <property type="entry name" value="HEME A SYNTHASE"/>
    <property type="match status" value="1"/>
</dbReference>
<evidence type="ECO:0000256" key="1">
    <source>
        <dbReference type="ARBA" id="ARBA00004141"/>
    </source>
</evidence>
<protein>
    <submittedName>
        <fullName evidence="13">COX15/CtaA family protein</fullName>
    </submittedName>
</protein>
<organism evidence="13 14">
    <name type="scientific">Kribbella koreensis</name>
    <dbReference type="NCBI Taxonomy" id="57909"/>
    <lineage>
        <taxon>Bacteria</taxon>
        <taxon>Bacillati</taxon>
        <taxon>Actinomycetota</taxon>
        <taxon>Actinomycetes</taxon>
        <taxon>Propionibacteriales</taxon>
        <taxon>Kribbellaceae</taxon>
        <taxon>Kribbella</taxon>
    </lineage>
</organism>
<gene>
    <name evidence="13" type="ORF">GCM10009554_41500</name>
</gene>
<evidence type="ECO:0000256" key="2">
    <source>
        <dbReference type="ARBA" id="ARBA00022475"/>
    </source>
</evidence>
<sequence>MPVTTEAPAHPTEPVSGFWRLVPEPSLDVVRRWGWASVIVNIGIVVTGGLVRLTGSGLGCPTWPSCTDESYVPHSALGYHGAIEFGNRMLGFVVAAVAICTWLVVMRYRPRRTDLRRLATAAALGVPLQAVIGGISVLTGLNPWIVSAHFLVSPIIITLTVAMMRRSRTSPYPHTPPVVRALATASVVCVWLTVALGTVVTGAGPHSGDPETGRNGFDPEIISQLHSDSVFALLGVSIALVIATRVTATSRTLRKLAAWLLAIELLQGAVGFTQYFTGLPWGLVLVHMFMAGLLIALVTAVYGERGTPAT</sequence>
<keyword evidence="3 12" id="KW-0812">Transmembrane</keyword>
<comment type="pathway">
    <text evidence="11">Porphyrin-containing compound metabolism.</text>
</comment>
<evidence type="ECO:0000256" key="7">
    <source>
        <dbReference type="ARBA" id="ARBA00023004"/>
    </source>
</evidence>
<keyword evidence="7" id="KW-0408">Iron</keyword>
<evidence type="ECO:0000256" key="11">
    <source>
        <dbReference type="ARBA" id="ARBA00023444"/>
    </source>
</evidence>